<dbReference type="EMBL" id="DACSXJ010000006">
    <property type="protein sequence ID" value="HAT3896930.1"/>
    <property type="molecule type" value="Genomic_DNA"/>
</dbReference>
<comment type="caution">
    <text evidence="1">The sequence shown here is derived from an EMBL/GenBank/DDBJ whole genome shotgun (WGS) entry which is preliminary data.</text>
</comment>
<dbReference type="Proteomes" id="UP000855471">
    <property type="component" value="Unassembled WGS sequence"/>
</dbReference>
<protein>
    <submittedName>
        <fullName evidence="1">Uncharacterized protein</fullName>
    </submittedName>
</protein>
<sequence length="94" mass="10172">MKARQKRRTRRIPIASNEHETLNRISAQLDRLQMPVNPDILGGINDKLERIDSRLSAINADATRHGAKAGAIAGGVTGGLIAVAILLIRAKLEL</sequence>
<dbReference type="RefSeq" id="WP_003030362.1">
    <property type="nucleotide sequence ID" value="NZ_CBCYHK010000010.1"/>
</dbReference>
<proteinExistence type="predicted"/>
<organism evidence="1">
    <name type="scientific">Citrobacter freundii</name>
    <dbReference type="NCBI Taxonomy" id="546"/>
    <lineage>
        <taxon>Bacteria</taxon>
        <taxon>Pseudomonadati</taxon>
        <taxon>Pseudomonadota</taxon>
        <taxon>Gammaproteobacteria</taxon>
        <taxon>Enterobacterales</taxon>
        <taxon>Enterobacteriaceae</taxon>
        <taxon>Citrobacter</taxon>
        <taxon>Citrobacter freundii complex</taxon>
    </lineage>
</organism>
<accession>A0A241QB88</accession>
<evidence type="ECO:0000313" key="1">
    <source>
        <dbReference type="EMBL" id="HAT3896930.1"/>
    </source>
</evidence>
<gene>
    <name evidence="1" type="ORF">I9Y29_001341</name>
</gene>
<dbReference type="AlphaFoldDB" id="A0A241QB88"/>
<reference evidence="1" key="1">
    <citation type="journal article" date="2018" name="Genome Biol.">
        <title>SKESA: strategic k-mer extension for scrupulous assemblies.</title>
        <authorList>
            <person name="Souvorov A."/>
            <person name="Agarwala R."/>
            <person name="Lipman D.J."/>
        </authorList>
    </citation>
    <scope>NUCLEOTIDE SEQUENCE</scope>
    <source>
        <strain evidence="1">O50</strain>
    </source>
</reference>
<reference evidence="1" key="2">
    <citation type="submission" date="2020-09" db="EMBL/GenBank/DDBJ databases">
        <authorList>
            <consortium name="NCBI Pathogen Detection Project"/>
        </authorList>
    </citation>
    <scope>NUCLEOTIDE SEQUENCE</scope>
    <source>
        <strain evidence="1">O50</strain>
    </source>
</reference>
<name>A0A241QB88_CITFR</name>